<protein>
    <submittedName>
        <fullName evidence="1">Uncharacterized protein</fullName>
    </submittedName>
</protein>
<organism evidence="1 2">
    <name type="scientific">Lipomyces kononenkoae</name>
    <name type="common">Yeast</name>
    <dbReference type="NCBI Taxonomy" id="34357"/>
    <lineage>
        <taxon>Eukaryota</taxon>
        <taxon>Fungi</taxon>
        <taxon>Dikarya</taxon>
        <taxon>Ascomycota</taxon>
        <taxon>Saccharomycotina</taxon>
        <taxon>Lipomycetes</taxon>
        <taxon>Lipomycetales</taxon>
        <taxon>Lipomycetaceae</taxon>
        <taxon>Lipomyces</taxon>
    </lineage>
</organism>
<comment type="caution">
    <text evidence="1">The sequence shown here is derived from an EMBL/GenBank/DDBJ whole genome shotgun (WGS) entry which is preliminary data.</text>
</comment>
<evidence type="ECO:0000313" key="1">
    <source>
        <dbReference type="EMBL" id="KAK9236027.1"/>
    </source>
</evidence>
<accession>A0ACC3SWN6</accession>
<gene>
    <name evidence="1" type="ORF">V1525DRAFT_237984</name>
</gene>
<name>A0ACC3SWN6_LIPKO</name>
<sequence length="855" mass="91555">MGQAVSTQPSDDSVIDELHASRISASESSVAQVSHSDRTLQSESAYDMDGELPIACDGLRDIANASPSASNRNLLSIGPSGRGDQQDKELPCSSSAQNSSTNSSTRSRRISRHLSSLGLLQAQSRSSYTPSYTSTASASSATAQRAHSSSEPFRRRLPSSSNLAHFYDTRSARNSQSASRQYIPTSTSRILGGGTSSGDAYSSSVSVLRRRRESPTHEEQQERRNAARDFLRSRFSRVRNSLTSHSSTSAMDHPQHETPEPPSAHTSDLSLVPEPTYVRRRPRLTAATTTTALSAEGDTSQAENRPSTPTPATPRRSSRVRSRAFGSTASDTSFSDFLESAGDEIMASAESSGRPRGTEDQAQVLSRLLSVAAAATAASLVGGSTSQLLSRASSESRRRPRTRTSGSVGEDTSDGLFAASDILNHVDDSFGNEEHPTGDSSANASHGVAGERDGNSVVDGTFSEFLRSLQTGRLAQELRQESTAGNRDGSGSDEPVAPLNFFRMFRFPSEAVSSNRNSTAGENGGSGRMIPVIIVGIRSVHGRNHTHASDFAADILPSMAQAQGPADGSNGATTGRRRRSDGSTDFTNRGRSTGQRRGRLFEDDVDLDDNDDNDENEAEDEESHDSDDHYRTEDDDDEDEEDAVSIIEGDELRSSRDRQTRLGTAVGSVDQDDGQEDDHTSAYSRRRGSTADSDSGDLNSTGGGRLNNAERSSGSTGASNVRSWIIYVLGGQYPENHPILTTPSLFTDNPTYEDMLLLSSFIGPAKPPVATQEDIDRSGGIVPASEENLGERCLVCLSDFEEGEECRKLGQCGHLFHKNCIDEWLTTGRNSCPLCRAPGVAEAKSSSNVTPAAAN</sequence>
<evidence type="ECO:0000313" key="2">
    <source>
        <dbReference type="Proteomes" id="UP001433508"/>
    </source>
</evidence>
<keyword evidence="2" id="KW-1185">Reference proteome</keyword>
<proteinExistence type="predicted"/>
<reference evidence="2" key="1">
    <citation type="journal article" date="2024" name="Front. Bioeng. Biotechnol.">
        <title>Genome-scale model development and genomic sequencing of the oleaginous clade Lipomyces.</title>
        <authorList>
            <person name="Czajka J.J."/>
            <person name="Han Y."/>
            <person name="Kim J."/>
            <person name="Mondo S.J."/>
            <person name="Hofstad B.A."/>
            <person name="Robles A."/>
            <person name="Haridas S."/>
            <person name="Riley R."/>
            <person name="LaButti K."/>
            <person name="Pangilinan J."/>
            <person name="Andreopoulos W."/>
            <person name="Lipzen A."/>
            <person name="Yan J."/>
            <person name="Wang M."/>
            <person name="Ng V."/>
            <person name="Grigoriev I.V."/>
            <person name="Spatafora J.W."/>
            <person name="Magnuson J.K."/>
            <person name="Baker S.E."/>
            <person name="Pomraning K.R."/>
        </authorList>
    </citation>
    <scope>NUCLEOTIDE SEQUENCE [LARGE SCALE GENOMIC DNA]</scope>
    <source>
        <strain evidence="2">CBS 7786</strain>
    </source>
</reference>
<dbReference type="Proteomes" id="UP001433508">
    <property type="component" value="Unassembled WGS sequence"/>
</dbReference>
<dbReference type="EMBL" id="MU971398">
    <property type="protein sequence ID" value="KAK9236027.1"/>
    <property type="molecule type" value="Genomic_DNA"/>
</dbReference>